<dbReference type="EMBL" id="FNTB01000001">
    <property type="protein sequence ID" value="SEC70788.1"/>
    <property type="molecule type" value="Genomic_DNA"/>
</dbReference>
<feature type="domain" description="GP-PDE" evidence="1">
    <location>
        <begin position="50"/>
        <end position="306"/>
    </location>
</feature>
<protein>
    <submittedName>
        <fullName evidence="2">Glycerophosphoryl diester phosphodiesterase</fullName>
    </submittedName>
</protein>
<sequence>MKKQMKRTIQGLLFLIFGMQIVVGQESHNASQNKAEQILHQLKNPSSEYIVAISHRGDWRYAPENSLMAIQRCIDLGIDVIELDFRLTKDGHLVAMHDTTVDRTTNGTGKVSELTLAEIKKLRLKNAAGVRHSNQQVPTLEEVMNLVKGKIMVNLDKTESKWVRESYEVLKKTRTIDHAIFKGNDDIAVMRNKYGSLMDSIIYMPKLWYKNSKVRELYQGYEKDIDPFYYETIFDTENAEPLKIAKSNMKKNGDGFLAIALWDELCAGRTDEMALLEGPDKAWGWLIEQGANAIMTDRPEELLLYLKRRGLRTMKTVH</sequence>
<dbReference type="PANTHER" id="PTHR46320">
    <property type="entry name" value="GLYCEROPHOSPHODIESTER PHOSPHODIESTERASE 1"/>
    <property type="match status" value="1"/>
</dbReference>
<dbReference type="GO" id="GO:0006580">
    <property type="term" value="P:ethanolamine metabolic process"/>
    <property type="evidence" value="ECO:0007669"/>
    <property type="project" value="TreeGrafter"/>
</dbReference>
<dbReference type="Gene3D" id="3.20.20.190">
    <property type="entry name" value="Phosphatidylinositol (PI) phosphodiesterase"/>
    <property type="match status" value="1"/>
</dbReference>
<dbReference type="InterPro" id="IPR032160">
    <property type="entry name" value="DUF4996"/>
</dbReference>
<accession>A0A1H4UQT3</accession>
<dbReference type="PANTHER" id="PTHR46320:SF1">
    <property type="entry name" value="GLYCEROPHOSPHODIESTER PHOSPHODIESTERASE 1"/>
    <property type="match status" value="1"/>
</dbReference>
<organism evidence="2 3">
    <name type="scientific">Maribacter dokdonensis</name>
    <dbReference type="NCBI Taxonomy" id="320912"/>
    <lineage>
        <taxon>Bacteria</taxon>
        <taxon>Pseudomonadati</taxon>
        <taxon>Bacteroidota</taxon>
        <taxon>Flavobacteriia</taxon>
        <taxon>Flavobacteriales</taxon>
        <taxon>Flavobacteriaceae</taxon>
        <taxon>Maribacter</taxon>
    </lineage>
</organism>
<dbReference type="Pfam" id="PF16387">
    <property type="entry name" value="DUF4996"/>
    <property type="match status" value="1"/>
</dbReference>
<dbReference type="CDD" id="cd08566">
    <property type="entry name" value="GDPD_AtGDE_like"/>
    <property type="match status" value="1"/>
</dbReference>
<name>A0A1H4UQT3_9FLAO</name>
<evidence type="ECO:0000259" key="1">
    <source>
        <dbReference type="PROSITE" id="PS51704"/>
    </source>
</evidence>
<dbReference type="GO" id="GO:0006644">
    <property type="term" value="P:phospholipid metabolic process"/>
    <property type="evidence" value="ECO:0007669"/>
    <property type="project" value="TreeGrafter"/>
</dbReference>
<dbReference type="InterPro" id="IPR030395">
    <property type="entry name" value="GP_PDE_dom"/>
</dbReference>
<dbReference type="AlphaFoldDB" id="A0A1H4UQT3"/>
<dbReference type="Proteomes" id="UP000183038">
    <property type="component" value="Unassembled WGS sequence"/>
</dbReference>
<evidence type="ECO:0000313" key="3">
    <source>
        <dbReference type="Proteomes" id="UP000183038"/>
    </source>
</evidence>
<proteinExistence type="predicted"/>
<dbReference type="GO" id="GO:0005886">
    <property type="term" value="C:plasma membrane"/>
    <property type="evidence" value="ECO:0007669"/>
    <property type="project" value="TreeGrafter"/>
</dbReference>
<dbReference type="GO" id="GO:0008889">
    <property type="term" value="F:glycerophosphodiester phosphodiesterase activity"/>
    <property type="evidence" value="ECO:0007669"/>
    <property type="project" value="TreeGrafter"/>
</dbReference>
<dbReference type="SUPFAM" id="SSF51695">
    <property type="entry name" value="PLC-like phosphodiesterases"/>
    <property type="match status" value="1"/>
</dbReference>
<dbReference type="InterPro" id="IPR017946">
    <property type="entry name" value="PLC-like_Pdiesterase_TIM-brl"/>
</dbReference>
<gene>
    <name evidence="2" type="ORF">SAMN05192540_3864</name>
</gene>
<dbReference type="PROSITE" id="PS51704">
    <property type="entry name" value="GP_PDE"/>
    <property type="match status" value="1"/>
</dbReference>
<evidence type="ECO:0000313" key="2">
    <source>
        <dbReference type="EMBL" id="SEC70788.1"/>
    </source>
</evidence>
<dbReference type="Pfam" id="PF03009">
    <property type="entry name" value="GDPD"/>
    <property type="match status" value="1"/>
</dbReference>
<reference evidence="2 3" key="1">
    <citation type="submission" date="2016-10" db="EMBL/GenBank/DDBJ databases">
        <authorList>
            <person name="de Groot N.N."/>
        </authorList>
    </citation>
    <scope>NUCLEOTIDE SEQUENCE [LARGE SCALE GENOMIC DNA]</scope>
    <source>
        <strain evidence="2 3">MAR_2009_71</strain>
    </source>
</reference>
<dbReference type="GO" id="GO:0070291">
    <property type="term" value="P:N-acylethanolamine metabolic process"/>
    <property type="evidence" value="ECO:0007669"/>
    <property type="project" value="TreeGrafter"/>
</dbReference>